<dbReference type="Pfam" id="PF00126">
    <property type="entry name" value="HTH_1"/>
    <property type="match status" value="1"/>
</dbReference>
<dbReference type="InterPro" id="IPR000847">
    <property type="entry name" value="LysR_HTH_N"/>
</dbReference>
<dbReference type="InterPro" id="IPR036388">
    <property type="entry name" value="WH-like_DNA-bd_sf"/>
</dbReference>
<dbReference type="SUPFAM" id="SSF46785">
    <property type="entry name" value="Winged helix' DNA-binding domain"/>
    <property type="match status" value="1"/>
</dbReference>
<comment type="caution">
    <text evidence="6">The sequence shown here is derived from an EMBL/GenBank/DDBJ whole genome shotgun (WGS) entry which is preliminary data.</text>
</comment>
<feature type="domain" description="HTH lysR-type" evidence="5">
    <location>
        <begin position="1"/>
        <end position="60"/>
    </location>
</feature>
<keyword evidence="3" id="KW-0238">DNA-binding</keyword>
<dbReference type="FunFam" id="1.10.10.10:FF:000001">
    <property type="entry name" value="LysR family transcriptional regulator"/>
    <property type="match status" value="1"/>
</dbReference>
<reference evidence="7" key="1">
    <citation type="submission" date="2016-10" db="EMBL/GenBank/DDBJ databases">
        <title>Rodentibacter gen. nov. and new species.</title>
        <authorList>
            <person name="Christensen H."/>
        </authorList>
    </citation>
    <scope>NUCLEOTIDE SEQUENCE [LARGE SCALE GENOMIC DNA]</scope>
    <source>
        <strain evidence="7">Ppn152</strain>
    </source>
</reference>
<dbReference type="PANTHER" id="PTHR30537:SF20">
    <property type="entry name" value="TRANSCRIPTIONAL REGULATORY PROTEIN"/>
    <property type="match status" value="1"/>
</dbReference>
<dbReference type="RefSeq" id="WP_077586939.1">
    <property type="nucleotide sequence ID" value="NZ_MLAE01000032.1"/>
</dbReference>
<keyword evidence="2" id="KW-0805">Transcription regulation</keyword>
<dbReference type="PROSITE" id="PS50931">
    <property type="entry name" value="HTH_LYSR"/>
    <property type="match status" value="1"/>
</dbReference>
<proteinExistence type="inferred from homology"/>
<keyword evidence="4" id="KW-0804">Transcription</keyword>
<accession>A0A1V3KJX5</accession>
<dbReference type="InterPro" id="IPR036390">
    <property type="entry name" value="WH_DNA-bd_sf"/>
</dbReference>
<protein>
    <submittedName>
        <fullName evidence="6">LysR family transcriptional regulator</fullName>
    </submittedName>
</protein>
<organism evidence="6 7">
    <name type="scientific">Rodentibacter caecimuris</name>
    <dbReference type="NCBI Taxonomy" id="1796644"/>
    <lineage>
        <taxon>Bacteria</taxon>
        <taxon>Pseudomonadati</taxon>
        <taxon>Pseudomonadota</taxon>
        <taxon>Gammaproteobacteria</taxon>
        <taxon>Pasteurellales</taxon>
        <taxon>Pasteurellaceae</taxon>
        <taxon>Rodentibacter</taxon>
    </lineage>
</organism>
<dbReference type="InterPro" id="IPR058163">
    <property type="entry name" value="LysR-type_TF_proteobact-type"/>
</dbReference>
<gene>
    <name evidence="6" type="ORF">BKG96_07280</name>
</gene>
<dbReference type="PANTHER" id="PTHR30537">
    <property type="entry name" value="HTH-TYPE TRANSCRIPTIONAL REGULATOR"/>
    <property type="match status" value="1"/>
</dbReference>
<name>A0A1V3KJX5_9PAST</name>
<evidence type="ECO:0000259" key="5">
    <source>
        <dbReference type="PROSITE" id="PS50931"/>
    </source>
</evidence>
<dbReference type="GO" id="GO:0043565">
    <property type="term" value="F:sequence-specific DNA binding"/>
    <property type="evidence" value="ECO:0007669"/>
    <property type="project" value="TreeGrafter"/>
</dbReference>
<dbReference type="AlphaFoldDB" id="A0A1V3KJX5"/>
<comment type="similarity">
    <text evidence="1">Belongs to the LysR transcriptional regulatory family.</text>
</comment>
<dbReference type="EMBL" id="MLAE01000032">
    <property type="protein sequence ID" value="OOF77944.1"/>
    <property type="molecule type" value="Genomic_DNA"/>
</dbReference>
<evidence type="ECO:0000313" key="7">
    <source>
        <dbReference type="Proteomes" id="UP000189114"/>
    </source>
</evidence>
<dbReference type="InterPro" id="IPR005119">
    <property type="entry name" value="LysR_subst-bd"/>
</dbReference>
<evidence type="ECO:0000256" key="1">
    <source>
        <dbReference type="ARBA" id="ARBA00009437"/>
    </source>
</evidence>
<evidence type="ECO:0000256" key="2">
    <source>
        <dbReference type="ARBA" id="ARBA00023015"/>
    </source>
</evidence>
<dbReference type="GO" id="GO:0003700">
    <property type="term" value="F:DNA-binding transcription factor activity"/>
    <property type="evidence" value="ECO:0007669"/>
    <property type="project" value="InterPro"/>
</dbReference>
<dbReference type="Gene3D" id="3.40.190.10">
    <property type="entry name" value="Periplasmic binding protein-like II"/>
    <property type="match status" value="2"/>
</dbReference>
<evidence type="ECO:0000256" key="4">
    <source>
        <dbReference type="ARBA" id="ARBA00023163"/>
    </source>
</evidence>
<evidence type="ECO:0000256" key="3">
    <source>
        <dbReference type="ARBA" id="ARBA00023125"/>
    </source>
</evidence>
<dbReference type="Pfam" id="PF03466">
    <property type="entry name" value="LysR_substrate"/>
    <property type="match status" value="1"/>
</dbReference>
<dbReference type="Gene3D" id="1.10.10.10">
    <property type="entry name" value="Winged helix-like DNA-binding domain superfamily/Winged helix DNA-binding domain"/>
    <property type="match status" value="1"/>
</dbReference>
<dbReference type="SUPFAM" id="SSF53850">
    <property type="entry name" value="Periplasmic binding protein-like II"/>
    <property type="match status" value="1"/>
</dbReference>
<dbReference type="Proteomes" id="UP000189114">
    <property type="component" value="Unassembled WGS sequence"/>
</dbReference>
<dbReference type="GO" id="GO:0006351">
    <property type="term" value="P:DNA-templated transcription"/>
    <property type="evidence" value="ECO:0007669"/>
    <property type="project" value="TreeGrafter"/>
</dbReference>
<evidence type="ECO:0000313" key="6">
    <source>
        <dbReference type="EMBL" id="OOF77944.1"/>
    </source>
</evidence>
<sequence>MKIHSDELAVFVQVVESGSFSRAAEHLGVANSVVSRTVKKLEDKLAVNLLNRTTRQLSLTEEGSRFFARAQKILQEMAAAEMEMLSANRVPQGTLRIDSASPMLLHLIAPYVAEFKQRYPQIDLSLVSSEGYINLIERKVDLAIRAGKLDNSGLRVRHLFNSYHKLVASPNYLAQYGVPKNVISLDQHTTIGYSDLTSLNEWPFSDSNIPYLATPQFTANNGEVIRRLCLESVGIACLSDFMVNDDIRSGRLVELLPEKRLNIPLPFHAVYYSDQAVSLKIRVFIDFLLEKLNQQ</sequence>